<dbReference type="Pfam" id="PF01336">
    <property type="entry name" value="tRNA_anti-codon"/>
    <property type="match status" value="1"/>
</dbReference>
<evidence type="ECO:0000256" key="8">
    <source>
        <dbReference type="RuleBase" id="RU000336"/>
    </source>
</evidence>
<feature type="domain" description="Aminoacyl-transfer RNA synthetases class-II family profile" evidence="9">
    <location>
        <begin position="168"/>
        <end position="481"/>
    </location>
</feature>
<dbReference type="CDD" id="cd04322">
    <property type="entry name" value="LysRS_N"/>
    <property type="match status" value="1"/>
</dbReference>
<dbReference type="InterPro" id="IPR003607">
    <property type="entry name" value="HD/PDEase_dom"/>
</dbReference>
<evidence type="ECO:0000313" key="11">
    <source>
        <dbReference type="Proteomes" id="UP000751518"/>
    </source>
</evidence>
<protein>
    <recommendedName>
        <fullName evidence="7">Lysine--tRNA ligase</fullName>
        <ecNumber evidence="7">6.1.1.6</ecNumber>
    </recommendedName>
    <alternativeName>
        <fullName evidence="7">Lysyl-tRNA synthetase</fullName>
        <shortName evidence="7">LysRS</shortName>
    </alternativeName>
</protein>
<comment type="cofactor">
    <cofactor evidence="7 8">
        <name>Mg(2+)</name>
        <dbReference type="ChEBI" id="CHEBI:18420"/>
    </cofactor>
    <text evidence="7 8">Binds 3 Mg(2+) ions per subunit.</text>
</comment>
<dbReference type="PRINTS" id="PR00982">
    <property type="entry name" value="TRNASYNTHLYS"/>
</dbReference>
<dbReference type="SUPFAM" id="SSF55681">
    <property type="entry name" value="Class II aaRS and biotin synthetases"/>
    <property type="match status" value="1"/>
</dbReference>
<keyword evidence="3 7" id="KW-0547">Nucleotide-binding</keyword>
<evidence type="ECO:0000256" key="3">
    <source>
        <dbReference type="ARBA" id="ARBA00022741"/>
    </source>
</evidence>
<evidence type="ECO:0000313" key="10">
    <source>
        <dbReference type="EMBL" id="MCA9391610.1"/>
    </source>
</evidence>
<feature type="binding site" evidence="7">
    <location>
        <position position="404"/>
    </location>
    <ligand>
        <name>Mg(2+)</name>
        <dbReference type="ChEBI" id="CHEBI:18420"/>
        <label>1</label>
    </ligand>
</feature>
<dbReference type="SUPFAM" id="SSF109604">
    <property type="entry name" value="HD-domain/PDEase-like"/>
    <property type="match status" value="1"/>
</dbReference>
<dbReference type="GO" id="GO:0005524">
    <property type="term" value="F:ATP binding"/>
    <property type="evidence" value="ECO:0007669"/>
    <property type="project" value="UniProtKB-UniRule"/>
</dbReference>
<dbReference type="Proteomes" id="UP000751518">
    <property type="component" value="Unassembled WGS sequence"/>
</dbReference>
<dbReference type="NCBIfam" id="NF001756">
    <property type="entry name" value="PRK00484.1"/>
    <property type="match status" value="1"/>
</dbReference>
<dbReference type="InterPro" id="IPR004365">
    <property type="entry name" value="NA-bd_OB_tRNA"/>
</dbReference>
<dbReference type="InterPro" id="IPR004364">
    <property type="entry name" value="Aa-tRNA-synt_II"/>
</dbReference>
<dbReference type="Gene3D" id="3.30.930.10">
    <property type="entry name" value="Bira Bifunctional Protein, Domain 2"/>
    <property type="match status" value="1"/>
</dbReference>
<dbReference type="NCBIfam" id="TIGR00499">
    <property type="entry name" value="lysS_bact"/>
    <property type="match status" value="1"/>
</dbReference>
<sequence length="687" mass="78886">MAKEDSTQPIEEIRQEKIRKIEAIRALGVNPFPPKAEFELQPINEVRELKEDDKVAVAGRLTSIRTHGGITFADVKDRTGSIQLAFKKDNLSEDQLKLFALIDPSDHIEVNGRLFITNAGELTVNVDDFNLLGKSIRPVPDEPMNDKEIRFRKRYLDLLTNPDAVRVFDIRHRLTSGIRRFLDDKKLVEVETSVLQPLYGGANAKPFTTHINALDAEAYLRIAPELYLKRLVVAGFEGVYELAKDFRNEGVDQTHFPEFTMLEVYISYIDYQKMMDTMEEMFRFLSKEVLGMDKVQVLENEIDLGGQWQRITMTDLIKQELEINVEEKSREELLSFAESQRLEVNESMTKGTLTFLIFDKLISHTLLAPTWVIDYPIEVSPLSKMHRSKEGYTERFELYIGGVELLDGWSEVTDPIDQRSRFEAESYRDFDETEAAQPVDEDFLEAIEYGLPPFSGIGTGIDRLTMFFANTWSIQETILFPFKKPQTNTKQAMTFDDDLSNLPSRAEAEQLLEEHVLDNYQSLHAKMVASVLEKYAMQFDQNDDLWYITGLLHDLDFNKHPEEHPQKALEWFKEWNYPQELIHAIGAHAHERTGVEPQTLLAQALTATDELAGIMYAYALLRPEGFEGMKVSSLKKKIKDKAFAPNIDRESVSYGLEHFAVEPEEHMQLMIEAFQGLPELKDVHAGD</sequence>
<evidence type="ECO:0000256" key="2">
    <source>
        <dbReference type="ARBA" id="ARBA00022723"/>
    </source>
</evidence>
<keyword evidence="7 8" id="KW-0460">Magnesium</keyword>
<dbReference type="PANTHER" id="PTHR42918:SF15">
    <property type="entry name" value="LYSINE--TRNA LIGASE, CHLOROPLASTIC_MITOCHONDRIAL"/>
    <property type="match status" value="1"/>
</dbReference>
<accession>A0A955LJ72</accession>
<dbReference type="PANTHER" id="PTHR42918">
    <property type="entry name" value="LYSYL-TRNA SYNTHETASE"/>
    <property type="match status" value="1"/>
</dbReference>
<evidence type="ECO:0000256" key="4">
    <source>
        <dbReference type="ARBA" id="ARBA00022840"/>
    </source>
</evidence>
<evidence type="ECO:0000256" key="6">
    <source>
        <dbReference type="ARBA" id="ARBA00048573"/>
    </source>
</evidence>
<keyword evidence="7" id="KW-0648">Protein biosynthesis</keyword>
<dbReference type="Gene3D" id="2.40.50.140">
    <property type="entry name" value="Nucleic acid-binding proteins"/>
    <property type="match status" value="1"/>
</dbReference>
<dbReference type="InterPro" id="IPR018149">
    <property type="entry name" value="Lys-tRNA-synth_II_C"/>
</dbReference>
<comment type="catalytic activity">
    <reaction evidence="6 7 8">
        <text>tRNA(Lys) + L-lysine + ATP = L-lysyl-tRNA(Lys) + AMP + diphosphate</text>
        <dbReference type="Rhea" id="RHEA:20792"/>
        <dbReference type="Rhea" id="RHEA-COMP:9696"/>
        <dbReference type="Rhea" id="RHEA-COMP:9697"/>
        <dbReference type="ChEBI" id="CHEBI:30616"/>
        <dbReference type="ChEBI" id="CHEBI:32551"/>
        <dbReference type="ChEBI" id="CHEBI:33019"/>
        <dbReference type="ChEBI" id="CHEBI:78442"/>
        <dbReference type="ChEBI" id="CHEBI:78529"/>
        <dbReference type="ChEBI" id="CHEBI:456215"/>
        <dbReference type="EC" id="6.1.1.6"/>
    </reaction>
</comment>
<dbReference type="CDD" id="cd00077">
    <property type="entry name" value="HDc"/>
    <property type="match status" value="1"/>
</dbReference>
<keyword evidence="4 7" id="KW-0067">ATP-binding</keyword>
<keyword evidence="1 7" id="KW-0436">Ligase</keyword>
<dbReference type="Gene3D" id="1.10.3210.10">
    <property type="entry name" value="Hypothetical protein af1432"/>
    <property type="match status" value="1"/>
</dbReference>
<dbReference type="Pfam" id="PF01966">
    <property type="entry name" value="HD"/>
    <property type="match status" value="1"/>
</dbReference>
<comment type="subunit">
    <text evidence="7">Homodimer.</text>
</comment>
<dbReference type="GO" id="GO:0004824">
    <property type="term" value="F:lysine-tRNA ligase activity"/>
    <property type="evidence" value="ECO:0007669"/>
    <property type="project" value="UniProtKB-UniRule"/>
</dbReference>
<feature type="binding site" evidence="7">
    <location>
        <position position="397"/>
    </location>
    <ligand>
        <name>Mg(2+)</name>
        <dbReference type="ChEBI" id="CHEBI:18420"/>
        <label>1</label>
    </ligand>
</feature>
<dbReference type="GO" id="GO:0000049">
    <property type="term" value="F:tRNA binding"/>
    <property type="evidence" value="ECO:0007669"/>
    <property type="project" value="TreeGrafter"/>
</dbReference>
<dbReference type="InterPro" id="IPR045864">
    <property type="entry name" value="aa-tRNA-synth_II/BPL/LPL"/>
</dbReference>
<dbReference type="SUPFAM" id="SSF50249">
    <property type="entry name" value="Nucleic acid-binding proteins"/>
    <property type="match status" value="1"/>
</dbReference>
<gene>
    <name evidence="7 10" type="primary">lysS</name>
    <name evidence="10" type="ORF">KC614_00205</name>
</gene>
<keyword evidence="7" id="KW-0963">Cytoplasm</keyword>
<dbReference type="AlphaFoldDB" id="A0A955LJ72"/>
<feature type="binding site" evidence="7">
    <location>
        <position position="404"/>
    </location>
    <ligand>
        <name>Mg(2+)</name>
        <dbReference type="ChEBI" id="CHEBI:18420"/>
        <label>2</label>
    </ligand>
</feature>
<evidence type="ECO:0000256" key="5">
    <source>
        <dbReference type="ARBA" id="ARBA00023146"/>
    </source>
</evidence>
<dbReference type="PROSITE" id="PS50862">
    <property type="entry name" value="AA_TRNA_LIGASE_II"/>
    <property type="match status" value="1"/>
</dbReference>
<organism evidence="10 11">
    <name type="scientific">candidate division WWE3 bacterium</name>
    <dbReference type="NCBI Taxonomy" id="2053526"/>
    <lineage>
        <taxon>Bacteria</taxon>
        <taxon>Katanobacteria</taxon>
    </lineage>
</organism>
<comment type="subcellular location">
    <subcellularLocation>
        <location evidence="7">Cytoplasm</location>
    </subcellularLocation>
</comment>
<evidence type="ECO:0000256" key="7">
    <source>
        <dbReference type="HAMAP-Rule" id="MF_00252"/>
    </source>
</evidence>
<name>A0A955LJ72_UNCKA</name>
<keyword evidence="2 7" id="KW-0479">Metal-binding</keyword>
<comment type="similarity">
    <text evidence="7">Belongs to the class-II aminoacyl-tRNA synthetase family.</text>
</comment>
<dbReference type="HAMAP" id="MF_00252">
    <property type="entry name" value="Lys_tRNA_synth_class2"/>
    <property type="match status" value="1"/>
</dbReference>
<dbReference type="Pfam" id="PF00152">
    <property type="entry name" value="tRNA-synt_2"/>
    <property type="match status" value="1"/>
</dbReference>
<evidence type="ECO:0000256" key="1">
    <source>
        <dbReference type="ARBA" id="ARBA00022598"/>
    </source>
</evidence>
<dbReference type="GO" id="GO:0006430">
    <property type="term" value="P:lysyl-tRNA aminoacylation"/>
    <property type="evidence" value="ECO:0007669"/>
    <property type="project" value="UniProtKB-UniRule"/>
</dbReference>
<dbReference type="GO" id="GO:0005829">
    <property type="term" value="C:cytosol"/>
    <property type="evidence" value="ECO:0007669"/>
    <property type="project" value="TreeGrafter"/>
</dbReference>
<dbReference type="GO" id="GO:0000287">
    <property type="term" value="F:magnesium ion binding"/>
    <property type="evidence" value="ECO:0007669"/>
    <property type="project" value="UniProtKB-UniRule"/>
</dbReference>
<reference evidence="10" key="1">
    <citation type="submission" date="2020-04" db="EMBL/GenBank/DDBJ databases">
        <authorList>
            <person name="Zhang T."/>
        </authorList>
    </citation>
    <scope>NUCLEOTIDE SEQUENCE</scope>
    <source>
        <strain evidence="10">HKST-UBA03</strain>
    </source>
</reference>
<proteinExistence type="inferred from homology"/>
<dbReference type="InterPro" id="IPR044136">
    <property type="entry name" value="Lys-tRNA-ligase_II_N"/>
</dbReference>
<dbReference type="EC" id="6.1.1.6" evidence="7"/>
<dbReference type="InterPro" id="IPR002313">
    <property type="entry name" value="Lys-tRNA-ligase_II"/>
</dbReference>
<keyword evidence="5 7" id="KW-0030">Aminoacyl-tRNA synthetase</keyword>
<evidence type="ECO:0000259" key="9">
    <source>
        <dbReference type="PROSITE" id="PS50862"/>
    </source>
</evidence>
<dbReference type="InterPro" id="IPR006674">
    <property type="entry name" value="HD_domain"/>
</dbReference>
<dbReference type="InterPro" id="IPR012340">
    <property type="entry name" value="NA-bd_OB-fold"/>
</dbReference>
<comment type="caution">
    <text evidence="10">The sequence shown here is derived from an EMBL/GenBank/DDBJ whole genome shotgun (WGS) entry which is preliminary data.</text>
</comment>
<reference evidence="10" key="2">
    <citation type="journal article" date="2021" name="Microbiome">
        <title>Successional dynamics and alternative stable states in a saline activated sludge microbial community over 9 years.</title>
        <authorList>
            <person name="Wang Y."/>
            <person name="Ye J."/>
            <person name="Ju F."/>
            <person name="Liu L."/>
            <person name="Boyd J.A."/>
            <person name="Deng Y."/>
            <person name="Parks D.H."/>
            <person name="Jiang X."/>
            <person name="Yin X."/>
            <person name="Woodcroft B.J."/>
            <person name="Tyson G.W."/>
            <person name="Hugenholtz P."/>
            <person name="Polz M.F."/>
            <person name="Zhang T."/>
        </authorList>
    </citation>
    <scope>NUCLEOTIDE SEQUENCE</scope>
    <source>
        <strain evidence="10">HKST-UBA03</strain>
    </source>
</reference>
<dbReference type="InterPro" id="IPR006195">
    <property type="entry name" value="aa-tRNA-synth_II"/>
</dbReference>
<dbReference type="EMBL" id="JAGQKZ010000001">
    <property type="protein sequence ID" value="MCA9391610.1"/>
    <property type="molecule type" value="Genomic_DNA"/>
</dbReference>